<dbReference type="PANTHER" id="PTHR33375">
    <property type="entry name" value="CHROMOSOME-PARTITIONING PROTEIN PARB-RELATED"/>
    <property type="match status" value="1"/>
</dbReference>
<evidence type="ECO:0000313" key="3">
    <source>
        <dbReference type="Proteomes" id="UP000528286"/>
    </source>
</evidence>
<gene>
    <name evidence="2" type="ORF">GGR23_002904</name>
</gene>
<organism evidence="2 3">
    <name type="scientific">Gellertiella hungarica</name>
    <dbReference type="NCBI Taxonomy" id="1572859"/>
    <lineage>
        <taxon>Bacteria</taxon>
        <taxon>Pseudomonadati</taxon>
        <taxon>Pseudomonadota</taxon>
        <taxon>Alphaproteobacteria</taxon>
        <taxon>Hyphomicrobiales</taxon>
        <taxon>Rhizobiaceae</taxon>
        <taxon>Gellertiella</taxon>
    </lineage>
</organism>
<accession>A0A7W6J6J4</accession>
<keyword evidence="3" id="KW-1185">Reference proteome</keyword>
<dbReference type="Proteomes" id="UP000528286">
    <property type="component" value="Unassembled WGS sequence"/>
</dbReference>
<dbReference type="RefSeq" id="WP_183366990.1">
    <property type="nucleotide sequence ID" value="NZ_JACIEZ010000005.1"/>
</dbReference>
<dbReference type="InterPro" id="IPR036086">
    <property type="entry name" value="ParB/Sulfiredoxin_sf"/>
</dbReference>
<dbReference type="GO" id="GO:0007059">
    <property type="term" value="P:chromosome segregation"/>
    <property type="evidence" value="ECO:0007669"/>
    <property type="project" value="TreeGrafter"/>
</dbReference>
<feature type="domain" description="ParB-like N-terminal" evidence="1">
    <location>
        <begin position="5"/>
        <end position="98"/>
    </location>
</feature>
<sequence>MAELRRVAIPTIYVGERQRPIDHGHAMAIAASMEQRGLINPITVRRTPHQNNGSTPWTLVAGGHRLEAAKINGWTEIDVILVSADAVEAVLIELSENIFHNDLTAMNRAMFVAKFREMWEEANGQIVKGGDRRSKRAKCQDDTLIFAPGKTLATEVQRRLGIERRTYYRALTIALHLHPDLRSAIRGTKSEDDQRELLKLAKLDPETQMKIAAAMQEGADLKAALNLLQPKSARNVIEVEVETYLKKKAALERYHADMSPAAKRLLEERYGS</sequence>
<protein>
    <submittedName>
        <fullName evidence="2">ParB family chromosome partitioning protein</fullName>
    </submittedName>
</protein>
<dbReference type="InterPro" id="IPR003115">
    <property type="entry name" value="ParB_N"/>
</dbReference>
<dbReference type="GO" id="GO:0005694">
    <property type="term" value="C:chromosome"/>
    <property type="evidence" value="ECO:0007669"/>
    <property type="project" value="TreeGrafter"/>
</dbReference>
<dbReference type="InterPro" id="IPR050336">
    <property type="entry name" value="Chromosome_partition/occlusion"/>
</dbReference>
<comment type="caution">
    <text evidence="2">The sequence shown here is derived from an EMBL/GenBank/DDBJ whole genome shotgun (WGS) entry which is preliminary data.</text>
</comment>
<name>A0A7W6J6J4_9HYPH</name>
<reference evidence="2 3" key="1">
    <citation type="submission" date="2020-08" db="EMBL/GenBank/DDBJ databases">
        <title>Genomic Encyclopedia of Type Strains, Phase IV (KMG-IV): sequencing the most valuable type-strain genomes for metagenomic binning, comparative biology and taxonomic classification.</title>
        <authorList>
            <person name="Goeker M."/>
        </authorList>
    </citation>
    <scope>NUCLEOTIDE SEQUENCE [LARGE SCALE GENOMIC DNA]</scope>
    <source>
        <strain evidence="2 3">DSM 29853</strain>
    </source>
</reference>
<dbReference type="AlphaFoldDB" id="A0A7W6J6J4"/>
<dbReference type="Gene3D" id="1.10.10.2830">
    <property type="match status" value="1"/>
</dbReference>
<dbReference type="Gene3D" id="3.90.1530.30">
    <property type="match status" value="1"/>
</dbReference>
<dbReference type="EMBL" id="JACIEZ010000005">
    <property type="protein sequence ID" value="MBB4065697.1"/>
    <property type="molecule type" value="Genomic_DNA"/>
</dbReference>
<evidence type="ECO:0000313" key="2">
    <source>
        <dbReference type="EMBL" id="MBB4065697.1"/>
    </source>
</evidence>
<dbReference type="PANTHER" id="PTHR33375:SF1">
    <property type="entry name" value="CHROMOSOME-PARTITIONING PROTEIN PARB-RELATED"/>
    <property type="match status" value="1"/>
</dbReference>
<dbReference type="SMART" id="SM00470">
    <property type="entry name" value="ParB"/>
    <property type="match status" value="1"/>
</dbReference>
<proteinExistence type="predicted"/>
<dbReference type="CDD" id="cd16409">
    <property type="entry name" value="ParB_N_like"/>
    <property type="match status" value="1"/>
</dbReference>
<dbReference type="Pfam" id="PF02195">
    <property type="entry name" value="ParB_N"/>
    <property type="match status" value="1"/>
</dbReference>
<evidence type="ECO:0000259" key="1">
    <source>
        <dbReference type="SMART" id="SM00470"/>
    </source>
</evidence>
<dbReference type="SUPFAM" id="SSF110849">
    <property type="entry name" value="ParB/Sulfiredoxin"/>
    <property type="match status" value="1"/>
</dbReference>